<dbReference type="RefSeq" id="XP_031577748.1">
    <property type="nucleotide sequence ID" value="XM_031724699.1"/>
</dbReference>
<sequence length="237" mass="27657">MRASSNSTATATVNDNNNLSSDLAAYLQNQDDTPALSRVLQEFHECIKYLQKPAAFFSEQVKIHRAHLFKEFNDISATATYDDFNHLFIEHLLAIRVEYIHLEYANIPNFIFFDKLLNSLIKKWSTFIRDHMDYAAKDDNVTSLEDGFLDLCRDILLHLLLNDKNARDDTKNAKDTIKKDKDNKKNNKKCTHCKQDGHEEPYCWFTHPEKHPVNWKDRTKNNNESSAPTYTTVEHVY</sequence>
<feature type="region of interest" description="Disordered" evidence="1">
    <location>
        <begin position="216"/>
        <end position="237"/>
    </location>
</feature>
<dbReference type="EMBL" id="GG657452">
    <property type="protein sequence ID" value="OAT07383.1"/>
    <property type="molecule type" value="Genomic_DNA"/>
</dbReference>
<proteinExistence type="predicted"/>
<dbReference type="Proteomes" id="UP000002038">
    <property type="component" value="Unassembled WGS sequence"/>
</dbReference>
<dbReference type="AlphaFoldDB" id="A0A179UI12"/>
<accession>A0A179UI12</accession>
<evidence type="ECO:0000313" key="3">
    <source>
        <dbReference type="Proteomes" id="UP000002038"/>
    </source>
</evidence>
<reference evidence="3" key="1">
    <citation type="journal article" date="2015" name="PLoS Genet.">
        <title>The dynamic genome and transcriptome of the human fungal pathogen Blastomyces and close relative Emmonsia.</title>
        <authorList>
            <person name="Munoz J.F."/>
            <person name="Gauthier G.M."/>
            <person name="Desjardins C.A."/>
            <person name="Gallo J.E."/>
            <person name="Holder J."/>
            <person name="Sullivan T.D."/>
            <person name="Marty A.J."/>
            <person name="Carmen J.C."/>
            <person name="Chen Z."/>
            <person name="Ding L."/>
            <person name="Gujja S."/>
            <person name="Magrini V."/>
            <person name="Misas E."/>
            <person name="Mitreva M."/>
            <person name="Priest M."/>
            <person name="Saif S."/>
            <person name="Whiston E.A."/>
            <person name="Young S."/>
            <person name="Zeng Q."/>
            <person name="Goldman W.E."/>
            <person name="Mardis E.R."/>
            <person name="Taylor J.W."/>
            <person name="McEwen J.G."/>
            <person name="Clay O.K."/>
            <person name="Klein B.S."/>
            <person name="Cuomo C.A."/>
        </authorList>
    </citation>
    <scope>NUCLEOTIDE SEQUENCE [LARGE SCALE GENOMIC DNA]</scope>
    <source>
        <strain evidence="3">SLH14081</strain>
    </source>
</reference>
<organism evidence="2 3">
    <name type="scientific">Blastomyces gilchristii (strain SLH14081)</name>
    <name type="common">Blastomyces dermatitidis</name>
    <dbReference type="NCBI Taxonomy" id="559298"/>
    <lineage>
        <taxon>Eukaryota</taxon>
        <taxon>Fungi</taxon>
        <taxon>Dikarya</taxon>
        <taxon>Ascomycota</taxon>
        <taxon>Pezizomycotina</taxon>
        <taxon>Eurotiomycetes</taxon>
        <taxon>Eurotiomycetidae</taxon>
        <taxon>Onygenales</taxon>
        <taxon>Ajellomycetaceae</taxon>
        <taxon>Blastomyces</taxon>
    </lineage>
</organism>
<feature type="compositionally biased region" description="Polar residues" evidence="1">
    <location>
        <begin position="222"/>
        <end position="237"/>
    </location>
</feature>
<evidence type="ECO:0000313" key="2">
    <source>
        <dbReference type="EMBL" id="OAT07383.1"/>
    </source>
</evidence>
<keyword evidence="3" id="KW-1185">Reference proteome</keyword>
<dbReference type="GeneID" id="42528810"/>
<protein>
    <submittedName>
        <fullName evidence="2">Uncharacterized protein</fullName>
    </submittedName>
</protein>
<dbReference type="KEGG" id="bgh:BDBG_16827"/>
<evidence type="ECO:0000256" key="1">
    <source>
        <dbReference type="SAM" id="MobiDB-lite"/>
    </source>
</evidence>
<dbReference type="VEuPathDB" id="FungiDB:BDBG_16827"/>
<name>A0A179UI12_BLAGS</name>
<dbReference type="OrthoDB" id="4188387at2759"/>
<gene>
    <name evidence="2" type="ORF">BDBG_16827</name>
</gene>